<dbReference type="EMBL" id="CAXAMN010028045">
    <property type="protein sequence ID" value="CAK9114856.1"/>
    <property type="molecule type" value="Genomic_DNA"/>
</dbReference>
<accession>A0ABP0SRL0</accession>
<evidence type="ECO:0000313" key="1">
    <source>
        <dbReference type="EMBL" id="CAK9114856.1"/>
    </source>
</evidence>
<proteinExistence type="predicted"/>
<gene>
    <name evidence="1" type="ORF">CCMP2556_LOCUS53106</name>
</gene>
<dbReference type="Proteomes" id="UP001642484">
    <property type="component" value="Unassembled WGS sequence"/>
</dbReference>
<keyword evidence="2" id="KW-1185">Reference proteome</keyword>
<comment type="caution">
    <text evidence="1">The sequence shown here is derived from an EMBL/GenBank/DDBJ whole genome shotgun (WGS) entry which is preliminary data.</text>
</comment>
<name>A0ABP0SRL0_9DINO</name>
<evidence type="ECO:0000313" key="2">
    <source>
        <dbReference type="Proteomes" id="UP001642484"/>
    </source>
</evidence>
<reference evidence="1 2" key="1">
    <citation type="submission" date="2024-02" db="EMBL/GenBank/DDBJ databases">
        <authorList>
            <person name="Chen Y."/>
            <person name="Shah S."/>
            <person name="Dougan E. K."/>
            <person name="Thang M."/>
            <person name="Chan C."/>
        </authorList>
    </citation>
    <scope>NUCLEOTIDE SEQUENCE [LARGE SCALE GENOMIC DNA]</scope>
</reference>
<sequence length="180" mass="20351">MASGPRSQIGGFITDPTGRSFWFSELFLWDDFQALHLDLKPDLQKSITCLETLAQIALLLMTSKYFPGHRMPICLKSLSDNTGAEASSNKLFSVNRPLCYFLERLCLLSAQTNMEIDVGHIPGHDNVLADNLSRWDFNSSPPGGMQLSDRVRMPLKELWRDHQKPGVFPPECHVPWPLPK</sequence>
<organism evidence="1 2">
    <name type="scientific">Durusdinium trenchii</name>
    <dbReference type="NCBI Taxonomy" id="1381693"/>
    <lineage>
        <taxon>Eukaryota</taxon>
        <taxon>Sar</taxon>
        <taxon>Alveolata</taxon>
        <taxon>Dinophyceae</taxon>
        <taxon>Suessiales</taxon>
        <taxon>Symbiodiniaceae</taxon>
        <taxon>Durusdinium</taxon>
    </lineage>
</organism>
<protein>
    <submittedName>
        <fullName evidence="1">Uncharacterized protein</fullName>
    </submittedName>
</protein>